<dbReference type="Proteomes" id="UP000593567">
    <property type="component" value="Unassembled WGS sequence"/>
</dbReference>
<proteinExistence type="predicted"/>
<comment type="caution">
    <text evidence="1">The sequence shown here is derived from an EMBL/GenBank/DDBJ whole genome shotgun (WGS) entry which is preliminary data.</text>
</comment>
<evidence type="ECO:0000313" key="2">
    <source>
        <dbReference type="Proteomes" id="UP000593567"/>
    </source>
</evidence>
<accession>A0A7J7JP38</accession>
<dbReference type="AlphaFoldDB" id="A0A7J7JP38"/>
<gene>
    <name evidence="1" type="ORF">EB796_013610</name>
</gene>
<evidence type="ECO:0000313" key="1">
    <source>
        <dbReference type="EMBL" id="KAF6028099.1"/>
    </source>
</evidence>
<sequence>MHAVITQTSLLKTCIRTPNNFLIFYSANYYWTICYLCYGRKKTTSNYSQLSNRFRASNDTFAIEQETDTDSWDKLSNNLAEYKPMQ</sequence>
<keyword evidence="2" id="KW-1185">Reference proteome</keyword>
<organism evidence="1 2">
    <name type="scientific">Bugula neritina</name>
    <name type="common">Brown bryozoan</name>
    <name type="synonym">Sertularia neritina</name>
    <dbReference type="NCBI Taxonomy" id="10212"/>
    <lineage>
        <taxon>Eukaryota</taxon>
        <taxon>Metazoa</taxon>
        <taxon>Spiralia</taxon>
        <taxon>Lophotrochozoa</taxon>
        <taxon>Bryozoa</taxon>
        <taxon>Gymnolaemata</taxon>
        <taxon>Cheilostomatida</taxon>
        <taxon>Flustrina</taxon>
        <taxon>Buguloidea</taxon>
        <taxon>Bugulidae</taxon>
        <taxon>Bugula</taxon>
    </lineage>
</organism>
<name>A0A7J7JP38_BUGNE</name>
<reference evidence="1" key="1">
    <citation type="submission" date="2020-06" db="EMBL/GenBank/DDBJ databases">
        <title>Draft genome of Bugula neritina, a colonial animal packing powerful symbionts and potential medicines.</title>
        <authorList>
            <person name="Rayko M."/>
        </authorList>
    </citation>
    <scope>NUCLEOTIDE SEQUENCE [LARGE SCALE GENOMIC DNA]</scope>
    <source>
        <strain evidence="1">Kwan_BN1</strain>
    </source>
</reference>
<protein>
    <submittedName>
        <fullName evidence="1">Uncharacterized protein</fullName>
    </submittedName>
</protein>
<dbReference type="EMBL" id="VXIV02001991">
    <property type="protein sequence ID" value="KAF6028099.1"/>
    <property type="molecule type" value="Genomic_DNA"/>
</dbReference>